<dbReference type="Pfam" id="PF13589">
    <property type="entry name" value="HATPase_c_3"/>
    <property type="match status" value="1"/>
</dbReference>
<dbReference type="CDD" id="cd16926">
    <property type="entry name" value="HATPase_MutL-MLH-PMS-like"/>
    <property type="match status" value="1"/>
</dbReference>
<protein>
    <recommendedName>
        <fullName evidence="7">DNA mismatch repair protein S5 domain-containing protein</fullName>
    </recommendedName>
</protein>
<feature type="region of interest" description="Disordered" evidence="6">
    <location>
        <begin position="298"/>
        <end position="368"/>
    </location>
</feature>
<dbReference type="InterPro" id="IPR036890">
    <property type="entry name" value="HATPase_C_sf"/>
</dbReference>
<dbReference type="InterPro" id="IPR038973">
    <property type="entry name" value="MutL/Mlh/Pms-like"/>
</dbReference>
<dbReference type="PANTHER" id="PTHR10073:SF12">
    <property type="entry name" value="DNA MISMATCH REPAIR PROTEIN MLH1"/>
    <property type="match status" value="1"/>
</dbReference>
<dbReference type="PROSITE" id="PS00058">
    <property type="entry name" value="DNA_MISMATCH_REPAIR_1"/>
    <property type="match status" value="1"/>
</dbReference>
<dbReference type="GO" id="GO:0016887">
    <property type="term" value="F:ATP hydrolysis activity"/>
    <property type="evidence" value="ECO:0007669"/>
    <property type="project" value="InterPro"/>
</dbReference>
<dbReference type="GO" id="GO:0005524">
    <property type="term" value="F:ATP binding"/>
    <property type="evidence" value="ECO:0007669"/>
    <property type="project" value="InterPro"/>
</dbReference>
<feature type="compositionally biased region" description="Basic and acidic residues" evidence="6">
    <location>
        <begin position="749"/>
        <end position="761"/>
    </location>
</feature>
<dbReference type="Proteomes" id="UP000674318">
    <property type="component" value="Chromosome 24"/>
</dbReference>
<keyword evidence="3" id="KW-0227">DNA damage</keyword>
<feature type="region of interest" description="Disordered" evidence="6">
    <location>
        <begin position="739"/>
        <end position="786"/>
    </location>
</feature>
<dbReference type="InterPro" id="IPR020568">
    <property type="entry name" value="Ribosomal_Su5_D2-typ_SF"/>
</dbReference>
<keyword evidence="5" id="KW-0539">Nucleus</keyword>
<dbReference type="InterPro" id="IPR014762">
    <property type="entry name" value="DNA_mismatch_repair_CS"/>
</dbReference>
<dbReference type="SMART" id="SM01340">
    <property type="entry name" value="DNA_mis_repair"/>
    <property type="match status" value="1"/>
</dbReference>
<dbReference type="NCBIfam" id="TIGR00585">
    <property type="entry name" value="mutl"/>
    <property type="match status" value="1"/>
</dbReference>
<dbReference type="SUPFAM" id="SSF54211">
    <property type="entry name" value="Ribosomal protein S5 domain 2-like"/>
    <property type="match status" value="1"/>
</dbReference>
<gene>
    <name evidence="8" type="ORF">JKF63_05624</name>
</gene>
<feature type="domain" description="DNA mismatch repair protein S5" evidence="7">
    <location>
        <begin position="349"/>
        <end position="473"/>
    </location>
</feature>
<comment type="subcellular location">
    <subcellularLocation>
        <location evidence="1">Nucleus</location>
    </subcellularLocation>
</comment>
<dbReference type="OrthoDB" id="10254304at2759"/>
<evidence type="ECO:0000256" key="1">
    <source>
        <dbReference type="ARBA" id="ARBA00004123"/>
    </source>
</evidence>
<sequence>MGSIHKLTDDVINRIAAGEVVQRPSAALKELLENAIDAGCSRVQVVAAEGGLDVLQVSDDGSGIHKEDLPLLCERYATSKLQKFEDLHRVTSFGFRGEALASISYVSRVTVTTRRRQAFQEISDGACPARVSSSTAGEAVAWRCQYLNGVLLGDPQPCAGNPGTTIRAEKLFYNVLVRRRSFRASEEWGRIVDVVSRYALAFPAIGFTCHRDKAYSGASSGGGSSMGSLSRLGGGSSSSSASAATNAGGAGAGGLCFPPRSSMRQNIRLSHGSEIASHLRLVYAYNVETATTLSCDSAEDLDADLPPPEVVTEEGAFSAGDEPGSLSVSSSASSFTKASSSSPGSKQSVAQEGRVFSQMEQRARRVRATSGPAGEGLFTLVGYTSDPTLTQRKPYLCLFINQRLVESAAIRKAIDAVYSGVLTSGHRPFTVLLLSVPTDRVDVNVHPTKKEVCLLDEELILSRVAEVCRGAVLEAAAARQMDMLKMRHIAALALKQQLPIADGVGVGDDSAKAELSGSSSQHILEKLREQHQRGVPLASPLTSSSLTSTAAAASVGAGLGSGGPAVVVAPCTIVRVEPQRGALDKYFSQRLTAAAAPAPVTESVPTSSESPFSSLSSTEKALSRGSVGNPLRVQEGPLKGEDMRYGSASEQATKGDTSSGQPQTAATYEAPSWEAVMASLNGQRGSATTAPKTEDEEHRGDVPLACSQEATRSDAGHVIATHATQAPCDAAEGFGKNGASLIAAGGPHPTEERTLTHDDGNAKTPQVSAAIPNDSPADDDDDEAEDDGMREFKRHRHEVHARAQFLQGGAGTAAAAAAAAAANAVAAAGEEAVLHVANCAPVLPPTLSVPSSPTAEGEKAQGLMARLGAVVRASDMLRGEAAAEDASHFAHTGFPYQGGEAGGENGLLDASRDGVPAVATGSLVVHVDEVPAPPLLSSVSIIVERLLSDASPTADNLVGQLSFVGVVDSRAFLAQAGTTLLWCDTMALVRHAIFQRIFFRWVQPALPAPPLLTFTTPILLADLLLFALAYDGPHLQPTSAKLLCVLEECARKQRTVPASGDAAQPGDSAPTADAVPQIGDETAREWQKLLFTAKVKPTRLSDGDPLPGNSVDGGFDASVSALRDPQCATMRYVRRLVRRLCHWRGLLKEYFYIDITADGLLVGLPYGLNRHWPPRMRAVPVLVWLLAEAVPYPGTASPSSSTTSGAVSQASLTGVSSQYSKDRGAEQVVTSVAAPTLAASSVSPTQTATALTTTTTTNTSPLPPAMEDEADGVAQEVACFTAVARHISDVLYSPPPPPPPGALLTSVGGPGTRTSVNPTEKTDVASPERWAEELVQYGLFPCLKNSQLFRLPDHCMRDGTIQSLVSVESLYKVFERC</sequence>
<dbReference type="InterPro" id="IPR032189">
    <property type="entry name" value="Mlh1_C"/>
</dbReference>
<keyword evidence="9" id="KW-1185">Reference proteome</keyword>
<evidence type="ECO:0000256" key="4">
    <source>
        <dbReference type="ARBA" id="ARBA00023204"/>
    </source>
</evidence>
<evidence type="ECO:0000256" key="5">
    <source>
        <dbReference type="ARBA" id="ARBA00023242"/>
    </source>
</evidence>
<feature type="compositionally biased region" description="Low complexity" evidence="6">
    <location>
        <begin position="323"/>
        <end position="349"/>
    </location>
</feature>
<dbReference type="KEGG" id="phet:94291658"/>
<dbReference type="SUPFAM" id="SSF55874">
    <property type="entry name" value="ATPase domain of HSP90 chaperone/DNA topoisomerase II/histidine kinase"/>
    <property type="match status" value="1"/>
</dbReference>
<feature type="compositionally biased region" description="Low complexity" evidence="6">
    <location>
        <begin position="599"/>
        <end position="619"/>
    </location>
</feature>
<feature type="compositionally biased region" description="Low complexity" evidence="6">
    <location>
        <begin position="1243"/>
        <end position="1260"/>
    </location>
</feature>
<feature type="region of interest" description="Disordered" evidence="6">
    <location>
        <begin position="1239"/>
        <end position="1269"/>
    </location>
</feature>
<dbReference type="GO" id="GO:0032389">
    <property type="term" value="C:MutLalpha complex"/>
    <property type="evidence" value="ECO:0007669"/>
    <property type="project" value="TreeGrafter"/>
</dbReference>
<evidence type="ECO:0000256" key="6">
    <source>
        <dbReference type="SAM" id="MobiDB-lite"/>
    </source>
</evidence>
<dbReference type="GeneID" id="94291658"/>
<feature type="compositionally biased region" description="Acidic residues" evidence="6">
    <location>
        <begin position="776"/>
        <end position="786"/>
    </location>
</feature>
<reference evidence="8 9" key="1">
    <citation type="submission" date="2021-02" db="EMBL/GenBank/DDBJ databases">
        <title>Porcisia hertigi Genome sequencing and assembly.</title>
        <authorList>
            <person name="Almutairi H."/>
            <person name="Gatherer D."/>
        </authorList>
    </citation>
    <scope>NUCLEOTIDE SEQUENCE [LARGE SCALE GENOMIC DNA]</scope>
    <source>
        <strain evidence="8 9">C119</strain>
    </source>
</reference>
<dbReference type="EMBL" id="JAFJZO010000024">
    <property type="protein sequence ID" value="KAG5503485.1"/>
    <property type="molecule type" value="Genomic_DNA"/>
</dbReference>
<comment type="caution">
    <text evidence="8">The sequence shown here is derived from an EMBL/GenBank/DDBJ whole genome shotgun (WGS) entry which is preliminary data.</text>
</comment>
<dbReference type="PANTHER" id="PTHR10073">
    <property type="entry name" value="DNA MISMATCH REPAIR PROTEIN MLH, PMS, MUTL"/>
    <property type="match status" value="1"/>
</dbReference>
<dbReference type="Gene3D" id="3.30.230.10">
    <property type="match status" value="1"/>
</dbReference>
<keyword evidence="4" id="KW-0234">DNA repair</keyword>
<dbReference type="RefSeq" id="XP_067756847.1">
    <property type="nucleotide sequence ID" value="XM_067901581.1"/>
</dbReference>
<dbReference type="FunFam" id="3.30.565.10:FF:000079">
    <property type="entry name" value="DNA mismatch repair protein MLH"/>
    <property type="match status" value="1"/>
</dbReference>
<dbReference type="InterPro" id="IPR002099">
    <property type="entry name" value="MutL/Mlh/PMS"/>
</dbReference>
<feature type="region of interest" description="Disordered" evidence="6">
    <location>
        <begin position="596"/>
        <end position="666"/>
    </location>
</feature>
<accession>A0A836ITW1</accession>
<evidence type="ECO:0000256" key="2">
    <source>
        <dbReference type="ARBA" id="ARBA00006082"/>
    </source>
</evidence>
<dbReference type="Pfam" id="PF16413">
    <property type="entry name" value="Mlh1_C"/>
    <property type="match status" value="3"/>
</dbReference>
<dbReference type="InterPro" id="IPR013507">
    <property type="entry name" value="DNA_mismatch_S5_2-like"/>
</dbReference>
<organism evidence="8 9">
    <name type="scientific">Porcisia hertigi</name>
    <dbReference type="NCBI Taxonomy" id="2761500"/>
    <lineage>
        <taxon>Eukaryota</taxon>
        <taxon>Discoba</taxon>
        <taxon>Euglenozoa</taxon>
        <taxon>Kinetoplastea</taxon>
        <taxon>Metakinetoplastina</taxon>
        <taxon>Trypanosomatida</taxon>
        <taxon>Trypanosomatidae</taxon>
        <taxon>Leishmaniinae</taxon>
        <taxon>Porcisia</taxon>
    </lineage>
</organism>
<dbReference type="GO" id="GO:0030983">
    <property type="term" value="F:mismatched DNA binding"/>
    <property type="evidence" value="ECO:0007669"/>
    <property type="project" value="InterPro"/>
</dbReference>
<evidence type="ECO:0000259" key="7">
    <source>
        <dbReference type="SMART" id="SM01340"/>
    </source>
</evidence>
<evidence type="ECO:0000313" key="8">
    <source>
        <dbReference type="EMBL" id="KAG5503485.1"/>
    </source>
</evidence>
<proteinExistence type="inferred from homology"/>
<dbReference type="GO" id="GO:0006298">
    <property type="term" value="P:mismatch repair"/>
    <property type="evidence" value="ECO:0007669"/>
    <property type="project" value="InterPro"/>
</dbReference>
<dbReference type="Gene3D" id="3.30.565.10">
    <property type="entry name" value="Histidine kinase-like ATPase, C-terminal domain"/>
    <property type="match status" value="1"/>
</dbReference>
<feature type="compositionally biased region" description="Polar residues" evidence="6">
    <location>
        <begin position="648"/>
        <end position="666"/>
    </location>
</feature>
<comment type="similarity">
    <text evidence="2">Belongs to the DNA mismatch repair MutL/HexB family.</text>
</comment>
<dbReference type="Pfam" id="PF01119">
    <property type="entry name" value="DNA_mis_repair"/>
    <property type="match status" value="1"/>
</dbReference>
<evidence type="ECO:0000313" key="9">
    <source>
        <dbReference type="Proteomes" id="UP000674318"/>
    </source>
</evidence>
<name>A0A836ITW1_9TRYP</name>
<dbReference type="GO" id="GO:0140664">
    <property type="term" value="F:ATP-dependent DNA damage sensor activity"/>
    <property type="evidence" value="ECO:0007669"/>
    <property type="project" value="InterPro"/>
</dbReference>
<dbReference type="InterPro" id="IPR014721">
    <property type="entry name" value="Ribsml_uS5_D2-typ_fold_subgr"/>
</dbReference>
<evidence type="ECO:0000256" key="3">
    <source>
        <dbReference type="ARBA" id="ARBA00022763"/>
    </source>
</evidence>